<protein>
    <submittedName>
        <fullName evidence="1">Uncharacterized protein</fullName>
    </submittedName>
</protein>
<name>A0A8J5ISK5_9STRA</name>
<dbReference type="AlphaFoldDB" id="A0A8J5ISK5"/>
<evidence type="ECO:0000313" key="2">
    <source>
        <dbReference type="Proteomes" id="UP000709295"/>
    </source>
</evidence>
<gene>
    <name evidence="1" type="ORF">JG688_00007255</name>
</gene>
<evidence type="ECO:0000313" key="1">
    <source>
        <dbReference type="EMBL" id="KAG6965335.1"/>
    </source>
</evidence>
<keyword evidence="2" id="KW-1185">Reference proteome</keyword>
<accession>A0A8J5ISK5</accession>
<dbReference type="EMBL" id="JAENGY010000343">
    <property type="protein sequence ID" value="KAG6965335.1"/>
    <property type="molecule type" value="Genomic_DNA"/>
</dbReference>
<dbReference type="Proteomes" id="UP000709295">
    <property type="component" value="Unassembled WGS sequence"/>
</dbReference>
<reference evidence="1" key="1">
    <citation type="submission" date="2021-01" db="EMBL/GenBank/DDBJ databases">
        <title>Phytophthora aleatoria, a newly-described species from Pinus radiata is distinct from Phytophthora cactorum isolates based on comparative genomics.</title>
        <authorList>
            <person name="Mcdougal R."/>
            <person name="Panda P."/>
            <person name="Williams N."/>
            <person name="Studholme D.J."/>
        </authorList>
    </citation>
    <scope>NUCLEOTIDE SEQUENCE</scope>
    <source>
        <strain evidence="1">NZFS 4037</strain>
    </source>
</reference>
<comment type="caution">
    <text evidence="1">The sequence shown here is derived from an EMBL/GenBank/DDBJ whole genome shotgun (WGS) entry which is preliminary data.</text>
</comment>
<proteinExistence type="predicted"/>
<sequence length="61" mass="6523">MPESIEIAVLSASWGEIFKMLSSNAGESFSVLRVVLRLLGSVETSSLDVIDRLRKLTAAGA</sequence>
<organism evidence="1 2">
    <name type="scientific">Phytophthora aleatoria</name>
    <dbReference type="NCBI Taxonomy" id="2496075"/>
    <lineage>
        <taxon>Eukaryota</taxon>
        <taxon>Sar</taxon>
        <taxon>Stramenopiles</taxon>
        <taxon>Oomycota</taxon>
        <taxon>Peronosporomycetes</taxon>
        <taxon>Peronosporales</taxon>
        <taxon>Peronosporaceae</taxon>
        <taxon>Phytophthora</taxon>
    </lineage>
</organism>